<evidence type="ECO:0000313" key="2">
    <source>
        <dbReference type="EMBL" id="MDR7355025.1"/>
    </source>
</evidence>
<evidence type="ECO:0000256" key="1">
    <source>
        <dbReference type="SAM" id="MobiDB-lite"/>
    </source>
</evidence>
<dbReference type="Proteomes" id="UP001183619">
    <property type="component" value="Unassembled WGS sequence"/>
</dbReference>
<proteinExistence type="predicted"/>
<reference evidence="2 3" key="1">
    <citation type="submission" date="2023-07" db="EMBL/GenBank/DDBJ databases">
        <title>Sequencing the genomes of 1000 actinobacteria strains.</title>
        <authorList>
            <person name="Klenk H.-P."/>
        </authorList>
    </citation>
    <scope>NUCLEOTIDE SEQUENCE [LARGE SCALE GENOMIC DNA]</scope>
    <source>
        <strain evidence="2 3">DSM 44508</strain>
    </source>
</reference>
<organism evidence="2 3">
    <name type="scientific">Corynebacterium felinum</name>
    <dbReference type="NCBI Taxonomy" id="131318"/>
    <lineage>
        <taxon>Bacteria</taxon>
        <taxon>Bacillati</taxon>
        <taxon>Actinomycetota</taxon>
        <taxon>Actinomycetes</taxon>
        <taxon>Mycobacteriales</taxon>
        <taxon>Corynebacteriaceae</taxon>
        <taxon>Corynebacterium</taxon>
    </lineage>
</organism>
<feature type="region of interest" description="Disordered" evidence="1">
    <location>
        <begin position="1"/>
        <end position="33"/>
    </location>
</feature>
<accession>A0ABU2B8R3</accession>
<dbReference type="EMBL" id="JAVDYF010000001">
    <property type="protein sequence ID" value="MDR7355025.1"/>
    <property type="molecule type" value="Genomic_DNA"/>
</dbReference>
<sequence length="33" mass="3633">MANPELSIGEALVGDDSNYSPDELLYRQVTPHT</sequence>
<name>A0ABU2B8R3_9CORY</name>
<comment type="caution">
    <text evidence="2">The sequence shown here is derived from an EMBL/GenBank/DDBJ whole genome shotgun (WGS) entry which is preliminary data.</text>
</comment>
<gene>
    <name evidence="2" type="ORF">J2S37_001563</name>
</gene>
<protein>
    <submittedName>
        <fullName evidence="2">Uncharacterized protein</fullName>
    </submittedName>
</protein>
<keyword evidence="3" id="KW-1185">Reference proteome</keyword>
<evidence type="ECO:0000313" key="3">
    <source>
        <dbReference type="Proteomes" id="UP001183619"/>
    </source>
</evidence>